<proteinExistence type="inferred from homology"/>
<keyword evidence="5" id="KW-1185">Reference proteome</keyword>
<dbReference type="InterPro" id="IPR013128">
    <property type="entry name" value="Peptidase_C1A"/>
</dbReference>
<evidence type="ECO:0000256" key="1">
    <source>
        <dbReference type="ARBA" id="ARBA00008455"/>
    </source>
</evidence>
<dbReference type="InterPro" id="IPR000668">
    <property type="entry name" value="Peptidase_C1A_C"/>
</dbReference>
<evidence type="ECO:0000259" key="3">
    <source>
        <dbReference type="SMART" id="SM00645"/>
    </source>
</evidence>
<keyword evidence="2" id="KW-1015">Disulfide bond</keyword>
<dbReference type="AlphaFoldDB" id="A0AAN9U3A4"/>
<dbReference type="Gene3D" id="3.90.70.10">
    <property type="entry name" value="Cysteine proteinases"/>
    <property type="match status" value="1"/>
</dbReference>
<dbReference type="SUPFAM" id="SSF54001">
    <property type="entry name" value="Cysteine proteinases"/>
    <property type="match status" value="1"/>
</dbReference>
<protein>
    <recommendedName>
        <fullName evidence="3">Peptidase C1A papain C-terminal domain-containing protein</fullName>
    </recommendedName>
</protein>
<dbReference type="PROSITE" id="PS00640">
    <property type="entry name" value="THIOL_PROTEASE_ASN"/>
    <property type="match status" value="1"/>
</dbReference>
<organism evidence="4 5">
    <name type="scientific">Parthenolecanium corni</name>
    <dbReference type="NCBI Taxonomy" id="536013"/>
    <lineage>
        <taxon>Eukaryota</taxon>
        <taxon>Metazoa</taxon>
        <taxon>Ecdysozoa</taxon>
        <taxon>Arthropoda</taxon>
        <taxon>Hexapoda</taxon>
        <taxon>Insecta</taxon>
        <taxon>Pterygota</taxon>
        <taxon>Neoptera</taxon>
        <taxon>Paraneoptera</taxon>
        <taxon>Hemiptera</taxon>
        <taxon>Sternorrhyncha</taxon>
        <taxon>Coccoidea</taxon>
        <taxon>Coccidae</taxon>
        <taxon>Parthenolecanium</taxon>
    </lineage>
</organism>
<accession>A0AAN9U3A4</accession>
<name>A0AAN9U3A4_9HEMI</name>
<dbReference type="InterPro" id="IPR038765">
    <property type="entry name" value="Papain-like_cys_pep_sf"/>
</dbReference>
<dbReference type="EMBL" id="JBBCAQ010000002">
    <property type="protein sequence ID" value="KAK7605324.1"/>
    <property type="molecule type" value="Genomic_DNA"/>
</dbReference>
<dbReference type="PANTHER" id="PTHR12411">
    <property type="entry name" value="CYSTEINE PROTEASE FAMILY C1-RELATED"/>
    <property type="match status" value="1"/>
</dbReference>
<dbReference type="GO" id="GO:0006508">
    <property type="term" value="P:proteolysis"/>
    <property type="evidence" value="ECO:0007669"/>
    <property type="project" value="InterPro"/>
</dbReference>
<dbReference type="PROSITE" id="PS00639">
    <property type="entry name" value="THIOL_PROTEASE_HIS"/>
    <property type="match status" value="1"/>
</dbReference>
<dbReference type="GO" id="GO:0008234">
    <property type="term" value="F:cysteine-type peptidase activity"/>
    <property type="evidence" value="ECO:0007669"/>
    <property type="project" value="InterPro"/>
</dbReference>
<gene>
    <name evidence="4" type="ORF">V9T40_007182</name>
</gene>
<dbReference type="InterPro" id="IPR039417">
    <property type="entry name" value="Peptidase_C1A_papain-like"/>
</dbReference>
<dbReference type="SMART" id="SM00645">
    <property type="entry name" value="Pept_C1"/>
    <property type="match status" value="1"/>
</dbReference>
<sequence length="214" mass="24291">MTSRPATASLDYLRYLKKKTVCEKQLFEIQIGECHYNSTESEHQIKGCAALPPGDEEYLKSAVARFGPIAVGMHANNFYFRFYRSGIFQLENCITSFKGLDHAMLIVGYGTEEGKDFWLVKNSWGKEWGLDGYIKVARNADNNCEIATLAVYPVASYCSSCLSFLPTLCDQLIVEMMNIDSSIRNTHTELILRRLAFIQTSKSLPYIVEFTFTK</sequence>
<dbReference type="Pfam" id="PF00112">
    <property type="entry name" value="Peptidase_C1"/>
    <property type="match status" value="1"/>
</dbReference>
<feature type="domain" description="Peptidase C1A papain C-terminal" evidence="3">
    <location>
        <begin position="1"/>
        <end position="154"/>
    </location>
</feature>
<comment type="similarity">
    <text evidence="1">Belongs to the peptidase C1 family.</text>
</comment>
<dbReference type="Proteomes" id="UP001367676">
    <property type="component" value="Unassembled WGS sequence"/>
</dbReference>
<comment type="caution">
    <text evidence="4">The sequence shown here is derived from an EMBL/GenBank/DDBJ whole genome shotgun (WGS) entry which is preliminary data.</text>
</comment>
<evidence type="ECO:0000313" key="4">
    <source>
        <dbReference type="EMBL" id="KAK7605324.1"/>
    </source>
</evidence>
<dbReference type="CDD" id="cd02248">
    <property type="entry name" value="Peptidase_C1A"/>
    <property type="match status" value="1"/>
</dbReference>
<reference evidence="4 5" key="1">
    <citation type="submission" date="2024-03" db="EMBL/GenBank/DDBJ databases">
        <title>Adaptation during the transition from Ophiocordyceps entomopathogen to insect associate is accompanied by gene loss and intensified selection.</title>
        <authorList>
            <person name="Ward C.M."/>
            <person name="Onetto C.A."/>
            <person name="Borneman A.R."/>
        </authorList>
    </citation>
    <scope>NUCLEOTIDE SEQUENCE [LARGE SCALE GENOMIC DNA]</scope>
    <source>
        <strain evidence="4">AWRI1</strain>
        <tissue evidence="4">Single Adult Female</tissue>
    </source>
</reference>
<dbReference type="InterPro" id="IPR025660">
    <property type="entry name" value="Pept_his_AS"/>
</dbReference>
<evidence type="ECO:0000256" key="2">
    <source>
        <dbReference type="ARBA" id="ARBA00023157"/>
    </source>
</evidence>
<evidence type="ECO:0000313" key="5">
    <source>
        <dbReference type="Proteomes" id="UP001367676"/>
    </source>
</evidence>
<dbReference type="InterPro" id="IPR025661">
    <property type="entry name" value="Pept_asp_AS"/>
</dbReference>